<protein>
    <submittedName>
        <fullName evidence="1">Uncharacterized protein</fullName>
    </submittedName>
</protein>
<evidence type="ECO:0000313" key="1">
    <source>
        <dbReference type="EMBL" id="KYN14735.1"/>
    </source>
</evidence>
<gene>
    <name evidence="1" type="ORF">ALC57_13011</name>
</gene>
<sequence length="98" mass="10589">MRVTSTNRLHHLGAALLNSTIHLGIVNSQEEKGRDRERGIGSHRPIHETLMNVRGGSSGFNGVARFDLPKVDSGKSGETSGACLPTGRDHRVMMEEVG</sequence>
<dbReference type="AlphaFoldDB" id="A0A151J036"/>
<organism evidence="1 2">
    <name type="scientific">Trachymyrmex cornetzi</name>
    <dbReference type="NCBI Taxonomy" id="471704"/>
    <lineage>
        <taxon>Eukaryota</taxon>
        <taxon>Metazoa</taxon>
        <taxon>Ecdysozoa</taxon>
        <taxon>Arthropoda</taxon>
        <taxon>Hexapoda</taxon>
        <taxon>Insecta</taxon>
        <taxon>Pterygota</taxon>
        <taxon>Neoptera</taxon>
        <taxon>Endopterygota</taxon>
        <taxon>Hymenoptera</taxon>
        <taxon>Apocrita</taxon>
        <taxon>Aculeata</taxon>
        <taxon>Formicoidea</taxon>
        <taxon>Formicidae</taxon>
        <taxon>Myrmicinae</taxon>
        <taxon>Trachymyrmex</taxon>
    </lineage>
</organism>
<dbReference type="Proteomes" id="UP000078492">
    <property type="component" value="Unassembled WGS sequence"/>
</dbReference>
<keyword evidence="2" id="KW-1185">Reference proteome</keyword>
<dbReference type="EMBL" id="KQ980658">
    <property type="protein sequence ID" value="KYN14735.1"/>
    <property type="molecule type" value="Genomic_DNA"/>
</dbReference>
<name>A0A151J036_9HYME</name>
<reference evidence="1 2" key="1">
    <citation type="submission" date="2015-09" db="EMBL/GenBank/DDBJ databases">
        <title>Trachymyrmex cornetzi WGS genome.</title>
        <authorList>
            <person name="Nygaard S."/>
            <person name="Hu H."/>
            <person name="Boomsma J."/>
            <person name="Zhang G."/>
        </authorList>
    </citation>
    <scope>NUCLEOTIDE SEQUENCE [LARGE SCALE GENOMIC DNA]</scope>
    <source>
        <strain evidence="1">Tcor2-1</strain>
        <tissue evidence="1">Whole body</tissue>
    </source>
</reference>
<evidence type="ECO:0000313" key="2">
    <source>
        <dbReference type="Proteomes" id="UP000078492"/>
    </source>
</evidence>
<proteinExistence type="predicted"/>
<accession>A0A151J036</accession>